<dbReference type="OrthoDB" id="34181at2"/>
<feature type="region of interest" description="Disordered" evidence="2">
    <location>
        <begin position="337"/>
        <end position="357"/>
    </location>
</feature>
<dbReference type="Gene3D" id="2.40.30.170">
    <property type="match status" value="1"/>
</dbReference>
<evidence type="ECO:0000256" key="3">
    <source>
        <dbReference type="SAM" id="SignalP"/>
    </source>
</evidence>
<evidence type="ECO:0000259" key="4">
    <source>
        <dbReference type="Pfam" id="PF25989"/>
    </source>
</evidence>
<dbReference type="Gene3D" id="2.40.420.20">
    <property type="match status" value="1"/>
</dbReference>
<dbReference type="Gene3D" id="1.10.287.470">
    <property type="entry name" value="Helix hairpin bin"/>
    <property type="match status" value="1"/>
</dbReference>
<feature type="signal peptide" evidence="3">
    <location>
        <begin position="1"/>
        <end position="30"/>
    </location>
</feature>
<proteinExistence type="inferred from homology"/>
<dbReference type="AlphaFoldDB" id="A0A419R3X3"/>
<evidence type="ECO:0000313" key="5">
    <source>
        <dbReference type="EMBL" id="RJX69032.1"/>
    </source>
</evidence>
<dbReference type="PROSITE" id="PS51257">
    <property type="entry name" value="PROKAR_LIPOPROTEIN"/>
    <property type="match status" value="1"/>
</dbReference>
<dbReference type="InterPro" id="IPR006143">
    <property type="entry name" value="RND_pump_MFP"/>
</dbReference>
<keyword evidence="6" id="KW-1185">Reference proteome</keyword>
<dbReference type="Gene3D" id="2.40.50.100">
    <property type="match status" value="1"/>
</dbReference>
<name>A0A419R3X3_9SPHN</name>
<dbReference type="InterPro" id="IPR058637">
    <property type="entry name" value="YknX-like_C"/>
</dbReference>
<reference evidence="5 6" key="1">
    <citation type="submission" date="2018-09" db="EMBL/GenBank/DDBJ databases">
        <title>Altererythrobacter sp.Ery1 and Ery12, the genome sequencing of novel strains in genus Alterythrobacter.</title>
        <authorList>
            <person name="Cheng H."/>
            <person name="Wu Y.-H."/>
            <person name="Fang C."/>
            <person name="Xu X.-W."/>
        </authorList>
    </citation>
    <scope>NUCLEOTIDE SEQUENCE [LARGE SCALE GENOMIC DNA]</scope>
    <source>
        <strain evidence="5 6">Ery12</strain>
    </source>
</reference>
<dbReference type="SUPFAM" id="SSF111369">
    <property type="entry name" value="HlyD-like secretion proteins"/>
    <property type="match status" value="1"/>
</dbReference>
<dbReference type="NCBIfam" id="TIGR01730">
    <property type="entry name" value="RND_mfp"/>
    <property type="match status" value="1"/>
</dbReference>
<gene>
    <name evidence="5" type="ORF">D6858_03760</name>
</gene>
<evidence type="ECO:0000313" key="6">
    <source>
        <dbReference type="Proteomes" id="UP000284322"/>
    </source>
</evidence>
<dbReference type="PANTHER" id="PTHR30469:SF15">
    <property type="entry name" value="HLYD FAMILY OF SECRETION PROTEINS"/>
    <property type="match status" value="1"/>
</dbReference>
<feature type="chain" id="PRO_5019547455" evidence="3">
    <location>
        <begin position="31"/>
        <end position="357"/>
    </location>
</feature>
<dbReference type="Proteomes" id="UP000284322">
    <property type="component" value="Unassembled WGS sequence"/>
</dbReference>
<dbReference type="PANTHER" id="PTHR30469">
    <property type="entry name" value="MULTIDRUG RESISTANCE PROTEIN MDTA"/>
    <property type="match status" value="1"/>
</dbReference>
<protein>
    <submittedName>
        <fullName evidence="5">Efflux RND transporter periplasmic adaptor subunit</fullName>
    </submittedName>
</protein>
<evidence type="ECO:0000256" key="2">
    <source>
        <dbReference type="SAM" id="MobiDB-lite"/>
    </source>
</evidence>
<comment type="caution">
    <text evidence="5">The sequence shown here is derived from an EMBL/GenBank/DDBJ whole genome shotgun (WGS) entry which is preliminary data.</text>
</comment>
<feature type="domain" description="YknX-like C-terminal permuted SH3-like" evidence="4">
    <location>
        <begin position="274"/>
        <end position="340"/>
    </location>
</feature>
<accession>A0A419R3X3</accession>
<dbReference type="EMBL" id="RAHJ01000014">
    <property type="protein sequence ID" value="RJX69032.1"/>
    <property type="molecule type" value="Genomic_DNA"/>
</dbReference>
<organism evidence="5 6">
    <name type="scientific">Tsuneonella suprasediminis</name>
    <dbReference type="NCBI Taxonomy" id="2306996"/>
    <lineage>
        <taxon>Bacteria</taxon>
        <taxon>Pseudomonadati</taxon>
        <taxon>Pseudomonadota</taxon>
        <taxon>Alphaproteobacteria</taxon>
        <taxon>Sphingomonadales</taxon>
        <taxon>Erythrobacteraceae</taxon>
        <taxon>Tsuneonella</taxon>
    </lineage>
</organism>
<dbReference type="GO" id="GO:0015562">
    <property type="term" value="F:efflux transmembrane transporter activity"/>
    <property type="evidence" value="ECO:0007669"/>
    <property type="project" value="TreeGrafter"/>
</dbReference>
<sequence length="357" mass="36272">MTVKNLSTRTMLAAMALAVAGCSQSQPAQQADPVVSVETATAQLGNLAQTVTVYGTVSADAAGQRALIAPVDAIVDRIYAPFGSYVRRGAPVVGLRPSPQTLASIAQATATANQANEALARARRLRADGLMSDADVELAQASATSANATVRSLRGQSTTLRAPIGGSVTQLDYSTGDLVSAGTAVARLTADSDVRGQFGIDPVLARQVRVGDTIRILGSEGSADFSVRVNAVDPVVDPTTRLASVFATIPAQTEIAPGEPLRGEIVVSSDPNAILIPYAALLDDAGQPYVFTVSNGVAKRVDVTIAARDGDNVGITSGIALGDVVVVQGAAGVSDGVKVTTAKPSPTPTRSPTASGN</sequence>
<dbReference type="Pfam" id="PF25989">
    <property type="entry name" value="YknX_C"/>
    <property type="match status" value="1"/>
</dbReference>
<evidence type="ECO:0000256" key="1">
    <source>
        <dbReference type="ARBA" id="ARBA00009477"/>
    </source>
</evidence>
<comment type="similarity">
    <text evidence="1">Belongs to the membrane fusion protein (MFP) (TC 8.A.1) family.</text>
</comment>
<dbReference type="RefSeq" id="WP_120107316.1">
    <property type="nucleotide sequence ID" value="NZ_RAHJ01000014.1"/>
</dbReference>
<dbReference type="GO" id="GO:1990281">
    <property type="term" value="C:efflux pump complex"/>
    <property type="evidence" value="ECO:0007669"/>
    <property type="project" value="TreeGrafter"/>
</dbReference>
<keyword evidence="3" id="KW-0732">Signal</keyword>